<dbReference type="PANTHER" id="PTHR33204">
    <property type="entry name" value="TRANSCRIPTIONAL REGULATOR, MARR FAMILY"/>
    <property type="match status" value="1"/>
</dbReference>
<evidence type="ECO:0000259" key="4">
    <source>
        <dbReference type="PROSITE" id="PS51118"/>
    </source>
</evidence>
<keyword evidence="2" id="KW-0238">DNA-binding</keyword>
<dbReference type="OrthoDB" id="370168at2"/>
<name>A0A3N1D9T1_9ACTN</name>
<evidence type="ECO:0000256" key="1">
    <source>
        <dbReference type="ARBA" id="ARBA00023015"/>
    </source>
</evidence>
<dbReference type="Proteomes" id="UP000272400">
    <property type="component" value="Unassembled WGS sequence"/>
</dbReference>
<organism evidence="5 6">
    <name type="scientific">Actinocorallia herbida</name>
    <dbReference type="NCBI Taxonomy" id="58109"/>
    <lineage>
        <taxon>Bacteria</taxon>
        <taxon>Bacillati</taxon>
        <taxon>Actinomycetota</taxon>
        <taxon>Actinomycetes</taxon>
        <taxon>Streptosporangiales</taxon>
        <taxon>Thermomonosporaceae</taxon>
        <taxon>Actinocorallia</taxon>
    </lineage>
</organism>
<dbReference type="SUPFAM" id="SSF46785">
    <property type="entry name" value="Winged helix' DNA-binding domain"/>
    <property type="match status" value="1"/>
</dbReference>
<dbReference type="EMBL" id="RJKE01000001">
    <property type="protein sequence ID" value="ROO90287.1"/>
    <property type="molecule type" value="Genomic_DNA"/>
</dbReference>
<gene>
    <name evidence="5" type="ORF">EDD29_8009</name>
</gene>
<protein>
    <submittedName>
        <fullName evidence="5">HxlR family transcriptional regulator</fullName>
    </submittedName>
</protein>
<dbReference type="InterPro" id="IPR036390">
    <property type="entry name" value="WH_DNA-bd_sf"/>
</dbReference>
<keyword evidence="6" id="KW-1185">Reference proteome</keyword>
<proteinExistence type="predicted"/>
<dbReference type="Gene3D" id="1.10.10.10">
    <property type="entry name" value="Winged helix-like DNA-binding domain superfamily/Winged helix DNA-binding domain"/>
    <property type="match status" value="1"/>
</dbReference>
<dbReference type="InterPro" id="IPR002577">
    <property type="entry name" value="HTH_HxlR"/>
</dbReference>
<comment type="caution">
    <text evidence="5">The sequence shown here is derived from an EMBL/GenBank/DDBJ whole genome shotgun (WGS) entry which is preliminary data.</text>
</comment>
<dbReference type="AlphaFoldDB" id="A0A3N1D9T1"/>
<keyword evidence="3" id="KW-0804">Transcription</keyword>
<evidence type="ECO:0000313" key="5">
    <source>
        <dbReference type="EMBL" id="ROO90287.1"/>
    </source>
</evidence>
<feature type="domain" description="HTH hxlR-type" evidence="4">
    <location>
        <begin position="24"/>
        <end position="122"/>
    </location>
</feature>
<evidence type="ECO:0000313" key="6">
    <source>
        <dbReference type="Proteomes" id="UP000272400"/>
    </source>
</evidence>
<evidence type="ECO:0000256" key="3">
    <source>
        <dbReference type="ARBA" id="ARBA00023163"/>
    </source>
</evidence>
<keyword evidence="1" id="KW-0805">Transcription regulation</keyword>
<dbReference type="GO" id="GO:0003677">
    <property type="term" value="F:DNA binding"/>
    <property type="evidence" value="ECO:0007669"/>
    <property type="project" value="UniProtKB-KW"/>
</dbReference>
<dbReference type="PANTHER" id="PTHR33204:SF37">
    <property type="entry name" value="HTH-TYPE TRANSCRIPTIONAL REGULATOR YODB"/>
    <property type="match status" value="1"/>
</dbReference>
<accession>A0A3N1D9T1</accession>
<sequence length="133" mass="14480">MTTLSAAARRAAARADHLDRAAACPANRLLDRLGDKWAPLVLRALADGPLRYNALSRTVAGASQKMLTQTLRALERDGFLRRTAAPGVPARVDYALTPLAESLLPLLDSLASWAEENMPRVDRSRAAYDTRRG</sequence>
<evidence type="ECO:0000256" key="2">
    <source>
        <dbReference type="ARBA" id="ARBA00023125"/>
    </source>
</evidence>
<dbReference type="RefSeq" id="WP_123669264.1">
    <property type="nucleotide sequence ID" value="NZ_RJKE01000001.1"/>
</dbReference>
<reference evidence="5 6" key="1">
    <citation type="submission" date="2018-11" db="EMBL/GenBank/DDBJ databases">
        <title>Sequencing the genomes of 1000 actinobacteria strains.</title>
        <authorList>
            <person name="Klenk H.-P."/>
        </authorList>
    </citation>
    <scope>NUCLEOTIDE SEQUENCE [LARGE SCALE GENOMIC DNA]</scope>
    <source>
        <strain evidence="5 6">DSM 44254</strain>
    </source>
</reference>
<dbReference type="InterPro" id="IPR036388">
    <property type="entry name" value="WH-like_DNA-bd_sf"/>
</dbReference>
<dbReference type="Pfam" id="PF01638">
    <property type="entry name" value="HxlR"/>
    <property type="match status" value="1"/>
</dbReference>
<dbReference type="PROSITE" id="PS51118">
    <property type="entry name" value="HTH_HXLR"/>
    <property type="match status" value="1"/>
</dbReference>